<sequence length="288" mass="32184">MSSKTSVSGGQPPRPSVPMKVIVCSLPRTGTSSMKLALEQLGIHDVYHMTTYVDSPDDYKLWEAAIKAKKEGKNLTRAQWDQLLKECQAVVDAPGGYFAVELSEVYPEAKVIILNRDPEKWYVSISNTVQKVIKLRASVEYLEWFLRPWMPTQGSAIIRLGNLIAKSGVGLGSYNKKETLDFFHGYFADCRARIPAERYIEFKVQDGWDPLCKHLGIQAPGEQTKNGWVQAPFPRVNDTDAFGDRVKAVQSRVLGQIGKNMASQALVLVGLASVFGYWRGAVDVKPFW</sequence>
<dbReference type="InterPro" id="IPR027417">
    <property type="entry name" value="P-loop_NTPase"/>
</dbReference>
<keyword evidence="2" id="KW-1185">Reference proteome</keyword>
<dbReference type="InterPro" id="IPR040632">
    <property type="entry name" value="Sulfotransfer_4"/>
</dbReference>
<dbReference type="AlphaFoldDB" id="A0AAI8YJI1"/>
<dbReference type="PANTHER" id="PTHR36978:SF4">
    <property type="entry name" value="P-LOOP CONTAINING NUCLEOSIDE TRIPHOSPHATE HYDROLASE PROTEIN"/>
    <property type="match status" value="1"/>
</dbReference>
<gene>
    <name evidence="1" type="ORF">KHLLAP_LOCUS10039</name>
</gene>
<dbReference type="Pfam" id="PF17784">
    <property type="entry name" value="Sulfotransfer_4"/>
    <property type="match status" value="1"/>
</dbReference>
<comment type="caution">
    <text evidence="1">The sequence shown here is derived from an EMBL/GenBank/DDBJ whole genome shotgun (WGS) entry which is preliminary data.</text>
</comment>
<dbReference type="PANTHER" id="PTHR36978">
    <property type="entry name" value="P-LOOP CONTAINING NUCLEOTIDE TRIPHOSPHATE HYDROLASE"/>
    <property type="match status" value="1"/>
</dbReference>
<dbReference type="Proteomes" id="UP001295740">
    <property type="component" value="Unassembled WGS sequence"/>
</dbReference>
<evidence type="ECO:0000313" key="2">
    <source>
        <dbReference type="Proteomes" id="UP001295740"/>
    </source>
</evidence>
<reference evidence="1" key="1">
    <citation type="submission" date="2023-10" db="EMBL/GenBank/DDBJ databases">
        <authorList>
            <person name="Hackl T."/>
        </authorList>
    </citation>
    <scope>NUCLEOTIDE SEQUENCE</scope>
</reference>
<evidence type="ECO:0000313" key="1">
    <source>
        <dbReference type="EMBL" id="CAJ2509571.1"/>
    </source>
</evidence>
<dbReference type="Gene3D" id="3.40.50.300">
    <property type="entry name" value="P-loop containing nucleotide triphosphate hydrolases"/>
    <property type="match status" value="1"/>
</dbReference>
<proteinExistence type="predicted"/>
<accession>A0AAI8YJI1</accession>
<dbReference type="EMBL" id="CAUWAG010000012">
    <property type="protein sequence ID" value="CAJ2509571.1"/>
    <property type="molecule type" value="Genomic_DNA"/>
</dbReference>
<dbReference type="SUPFAM" id="SSF52540">
    <property type="entry name" value="P-loop containing nucleoside triphosphate hydrolases"/>
    <property type="match status" value="1"/>
</dbReference>
<protein>
    <submittedName>
        <fullName evidence="1">Uu.00g145970.m01.CDS01</fullName>
    </submittedName>
</protein>
<organism evidence="1 2">
    <name type="scientific">Anthostomella pinea</name>
    <dbReference type="NCBI Taxonomy" id="933095"/>
    <lineage>
        <taxon>Eukaryota</taxon>
        <taxon>Fungi</taxon>
        <taxon>Dikarya</taxon>
        <taxon>Ascomycota</taxon>
        <taxon>Pezizomycotina</taxon>
        <taxon>Sordariomycetes</taxon>
        <taxon>Xylariomycetidae</taxon>
        <taxon>Xylariales</taxon>
        <taxon>Xylariaceae</taxon>
        <taxon>Anthostomella</taxon>
    </lineage>
</organism>
<name>A0AAI8YJI1_9PEZI</name>